<reference evidence="1 2" key="1">
    <citation type="submission" date="2023-10" db="EMBL/GenBank/DDBJ databases">
        <authorList>
            <person name="Maclean D."/>
            <person name="Macfadyen A."/>
        </authorList>
    </citation>
    <scope>NUCLEOTIDE SEQUENCE [LARGE SCALE GENOMIC DNA]</scope>
</reference>
<organism evidence="1 2">
    <name type="scientific">Coccomyxa viridis</name>
    <dbReference type="NCBI Taxonomy" id="1274662"/>
    <lineage>
        <taxon>Eukaryota</taxon>
        <taxon>Viridiplantae</taxon>
        <taxon>Chlorophyta</taxon>
        <taxon>core chlorophytes</taxon>
        <taxon>Trebouxiophyceae</taxon>
        <taxon>Trebouxiophyceae incertae sedis</taxon>
        <taxon>Coccomyxaceae</taxon>
        <taxon>Coccomyxa</taxon>
    </lineage>
</organism>
<dbReference type="Pfam" id="PF07712">
    <property type="entry name" value="SURNod19"/>
    <property type="match status" value="1"/>
</dbReference>
<dbReference type="Proteomes" id="UP001314263">
    <property type="component" value="Unassembled WGS sequence"/>
</dbReference>
<dbReference type="AlphaFoldDB" id="A0AAV1IKE8"/>
<dbReference type="InterPro" id="IPR011692">
    <property type="entry name" value="Stress_up-reg_Nod19"/>
</dbReference>
<proteinExistence type="predicted"/>
<sequence>MGWAIGSETEYTPVLQVDNAIMVLASPYPKHGLVEVINQTAQIVTGEGNPVPLSEVYMHHFVGATTFLVEAGAELRGRQQRAPLEWPYSWVVNGEDFASDKSRAVNVYLISTAGVGTGIGSKDIDRCLQCPCDDDPDRGGYSCCKDCNTQTPGPPRTYHFQYNVTYRKLGGRDIRNLKPVDLMWYDVTGVEDGIEYQILEPSSEPNATHMKTYETVVDGGCEQEHEFEIVRCTGHQHIGSRCITLYNADNGDRICQSCPVYGTEPGKAGNEKGYVVKMTDEVLSPPYKIAPGTKVRLESAYDGTQRRTGVMGLVNAWVTGLSTPCYREFGYYHYHHFHRHHDHSHAATLGSW</sequence>
<gene>
    <name evidence="1" type="ORF">CVIRNUC_009637</name>
</gene>
<protein>
    <submittedName>
        <fullName evidence="1">Uncharacterized protein</fullName>
    </submittedName>
</protein>
<comment type="caution">
    <text evidence="1">The sequence shown here is derived from an EMBL/GenBank/DDBJ whole genome shotgun (WGS) entry which is preliminary data.</text>
</comment>
<dbReference type="PANTHER" id="PTHR33390:SF1">
    <property type="entry name" value="STRESS UP-REGULATED NOD 19 PROTEIN"/>
    <property type="match status" value="1"/>
</dbReference>
<evidence type="ECO:0000313" key="1">
    <source>
        <dbReference type="EMBL" id="CAK0786424.1"/>
    </source>
</evidence>
<keyword evidence="2" id="KW-1185">Reference proteome</keyword>
<dbReference type="EMBL" id="CAUYUE010000014">
    <property type="protein sequence ID" value="CAK0786424.1"/>
    <property type="molecule type" value="Genomic_DNA"/>
</dbReference>
<accession>A0AAV1IKE8</accession>
<evidence type="ECO:0000313" key="2">
    <source>
        <dbReference type="Proteomes" id="UP001314263"/>
    </source>
</evidence>
<dbReference type="PANTHER" id="PTHR33390">
    <property type="entry name" value="STRESS UP-REGULATED NOD 19 PROTEIN"/>
    <property type="match status" value="1"/>
</dbReference>
<name>A0AAV1IKE8_9CHLO</name>